<comment type="caution">
    <text evidence="4">The sequence shown here is derived from an EMBL/GenBank/DDBJ whole genome shotgun (WGS) entry which is preliminary data.</text>
</comment>
<evidence type="ECO:0000256" key="2">
    <source>
        <dbReference type="ARBA" id="ARBA00023002"/>
    </source>
</evidence>
<dbReference type="InterPro" id="IPR044626">
    <property type="entry name" value="AOR-like"/>
</dbReference>
<keyword evidence="2" id="KW-0560">Oxidoreductase</keyword>
<dbReference type="PANTHER" id="PTHR44573:SF2">
    <property type="entry name" value="2-METHYLENE-FURAN-3-ONE REDUCTASE-LIKE"/>
    <property type="match status" value="1"/>
</dbReference>
<dbReference type="GO" id="GO:0016628">
    <property type="term" value="F:oxidoreductase activity, acting on the CH-CH group of donors, NAD or NADP as acceptor"/>
    <property type="evidence" value="ECO:0007669"/>
    <property type="project" value="InterPro"/>
</dbReference>
<protein>
    <submittedName>
        <fullName evidence="4">Quinone oxidoreductase-like protein</fullName>
    </submittedName>
</protein>
<reference evidence="4 5" key="1">
    <citation type="submission" date="2013-09" db="EMBL/GenBank/DDBJ databases">
        <title>Corchorus capsularis genome sequencing.</title>
        <authorList>
            <person name="Alam M."/>
            <person name="Haque M.S."/>
            <person name="Islam M.S."/>
            <person name="Emdad E.M."/>
            <person name="Islam M.M."/>
            <person name="Ahmed B."/>
            <person name="Halim A."/>
            <person name="Hossen Q.M.M."/>
            <person name="Hossain M.Z."/>
            <person name="Ahmed R."/>
            <person name="Khan M.M."/>
            <person name="Islam R."/>
            <person name="Rashid M.M."/>
            <person name="Khan S.A."/>
            <person name="Rahman M.S."/>
            <person name="Alam M."/>
        </authorList>
    </citation>
    <scope>NUCLEOTIDE SEQUENCE [LARGE SCALE GENOMIC DNA]</scope>
    <source>
        <strain evidence="5">cv. CVL-1</strain>
        <tissue evidence="4">Whole seedling</tissue>
    </source>
</reference>
<organism evidence="4 5">
    <name type="scientific">Corchorus capsularis</name>
    <name type="common">Jute</name>
    <dbReference type="NCBI Taxonomy" id="210143"/>
    <lineage>
        <taxon>Eukaryota</taxon>
        <taxon>Viridiplantae</taxon>
        <taxon>Streptophyta</taxon>
        <taxon>Embryophyta</taxon>
        <taxon>Tracheophyta</taxon>
        <taxon>Spermatophyta</taxon>
        <taxon>Magnoliopsida</taxon>
        <taxon>eudicotyledons</taxon>
        <taxon>Gunneridae</taxon>
        <taxon>Pentapetalae</taxon>
        <taxon>rosids</taxon>
        <taxon>malvids</taxon>
        <taxon>Malvales</taxon>
        <taxon>Malvaceae</taxon>
        <taxon>Grewioideae</taxon>
        <taxon>Apeibeae</taxon>
        <taxon>Corchorus</taxon>
    </lineage>
</organism>
<dbReference type="Gene3D" id="3.40.50.720">
    <property type="entry name" value="NAD(P)-binding Rossmann-like Domain"/>
    <property type="match status" value="1"/>
</dbReference>
<keyword evidence="3" id="KW-0812">Transmembrane</keyword>
<dbReference type="STRING" id="210143.A0A1R3H463"/>
<evidence type="ECO:0000313" key="4">
    <source>
        <dbReference type="EMBL" id="OMO65121.1"/>
    </source>
</evidence>
<accession>A0A1R3H463</accession>
<gene>
    <name evidence="4" type="ORF">CCACVL1_21579</name>
</gene>
<dbReference type="OMA" id="GPYHFYK"/>
<dbReference type="AlphaFoldDB" id="A0A1R3H463"/>
<comment type="similarity">
    <text evidence="1">Belongs to the zinc-containing alcohol dehydrogenase family. Quinone oxidoreductase subfamily.</text>
</comment>
<dbReference type="Gene3D" id="3.90.180.10">
    <property type="entry name" value="Medium-chain alcohol dehydrogenases, catalytic domain"/>
    <property type="match status" value="1"/>
</dbReference>
<name>A0A1R3H463_COCAP</name>
<keyword evidence="3" id="KW-1133">Transmembrane helix</keyword>
<dbReference type="OrthoDB" id="48317at2759"/>
<feature type="transmembrane region" description="Helical" evidence="3">
    <location>
        <begin position="7"/>
        <end position="25"/>
    </location>
</feature>
<evidence type="ECO:0000313" key="5">
    <source>
        <dbReference type="Proteomes" id="UP000188268"/>
    </source>
</evidence>
<dbReference type="PANTHER" id="PTHR44573">
    <property type="entry name" value="NADPH-DEPENDENT ALKENAL/ONE OXIDOREDUCTASE, CHLOROPLASTIC"/>
    <property type="match status" value="1"/>
</dbReference>
<keyword evidence="5" id="KW-1185">Reference proteome</keyword>
<evidence type="ECO:0000256" key="3">
    <source>
        <dbReference type="SAM" id="Phobius"/>
    </source>
</evidence>
<dbReference type="Gramene" id="OMO65121">
    <property type="protein sequence ID" value="OMO65121"/>
    <property type="gene ID" value="CCACVL1_21579"/>
</dbReference>
<keyword evidence="3" id="KW-0472">Membrane</keyword>
<evidence type="ECO:0000256" key="1">
    <source>
        <dbReference type="ARBA" id="ARBA00010371"/>
    </source>
</evidence>
<dbReference type="Proteomes" id="UP000188268">
    <property type="component" value="Unassembled WGS sequence"/>
</dbReference>
<sequence>MKENGKVVIVIGAVIVPAFVFIVTSNRADLEKLDPYLESGKVKPVIDPKGVYPFSKTLEGLA</sequence>
<dbReference type="EMBL" id="AWWV01012670">
    <property type="protein sequence ID" value="OMO65121.1"/>
    <property type="molecule type" value="Genomic_DNA"/>
</dbReference>
<proteinExistence type="inferred from homology"/>